<sequence>MKLPNETLSRVHITPRQLECIEMVGEGMSSKEIGRKLGISHRTVEAHIFAVMDALDVGNRAAAVRKIQELESAQTNIAESSSIVLKGPATENYLIAPKPPTEHQVRRTRRNAFLPPPGGRRNTDGPAQRLIWITRITLIVLVVVNAIILSVLALSAMAE</sequence>
<keyword evidence="4" id="KW-1133">Transmembrane helix</keyword>
<gene>
    <name evidence="6" type="ORF">Q9K02_13355</name>
</gene>
<evidence type="ECO:0000259" key="5">
    <source>
        <dbReference type="PROSITE" id="PS50043"/>
    </source>
</evidence>
<dbReference type="PROSITE" id="PS50043">
    <property type="entry name" value="HTH_LUXR_2"/>
    <property type="match status" value="1"/>
</dbReference>
<feature type="transmembrane region" description="Helical" evidence="4">
    <location>
        <begin position="130"/>
        <end position="158"/>
    </location>
</feature>
<organism evidence="6 7">
    <name type="scientific">Qipengyuania profundimaris</name>
    <dbReference type="NCBI Taxonomy" id="3067652"/>
    <lineage>
        <taxon>Bacteria</taxon>
        <taxon>Pseudomonadati</taxon>
        <taxon>Pseudomonadota</taxon>
        <taxon>Alphaproteobacteria</taxon>
        <taxon>Sphingomonadales</taxon>
        <taxon>Erythrobacteraceae</taxon>
        <taxon>Qipengyuania</taxon>
    </lineage>
</organism>
<evidence type="ECO:0000313" key="6">
    <source>
        <dbReference type="EMBL" id="MDP4576124.1"/>
    </source>
</evidence>
<feature type="domain" description="HTH luxR-type" evidence="5">
    <location>
        <begin position="6"/>
        <end position="71"/>
    </location>
</feature>
<evidence type="ECO:0000313" key="7">
    <source>
        <dbReference type="Proteomes" id="UP001240639"/>
    </source>
</evidence>
<keyword evidence="3" id="KW-0804">Transcription</keyword>
<proteinExistence type="predicted"/>
<evidence type="ECO:0000256" key="2">
    <source>
        <dbReference type="ARBA" id="ARBA00023125"/>
    </source>
</evidence>
<keyword evidence="7" id="KW-1185">Reference proteome</keyword>
<dbReference type="Gene3D" id="1.10.10.10">
    <property type="entry name" value="Winged helix-like DNA-binding domain superfamily/Winged helix DNA-binding domain"/>
    <property type="match status" value="1"/>
</dbReference>
<accession>A0ABT9HSJ0</accession>
<dbReference type="SMART" id="SM00421">
    <property type="entry name" value="HTH_LUXR"/>
    <property type="match status" value="1"/>
</dbReference>
<dbReference type="PRINTS" id="PR00038">
    <property type="entry name" value="HTHLUXR"/>
</dbReference>
<dbReference type="PANTHER" id="PTHR44688:SF16">
    <property type="entry name" value="DNA-BINDING TRANSCRIPTIONAL ACTIVATOR DEVR_DOSR"/>
    <property type="match status" value="1"/>
</dbReference>
<comment type="caution">
    <text evidence="6">The sequence shown here is derived from an EMBL/GenBank/DDBJ whole genome shotgun (WGS) entry which is preliminary data.</text>
</comment>
<dbReference type="InterPro" id="IPR000792">
    <property type="entry name" value="Tscrpt_reg_LuxR_C"/>
</dbReference>
<dbReference type="Proteomes" id="UP001240639">
    <property type="component" value="Unassembled WGS sequence"/>
</dbReference>
<keyword evidence="4" id="KW-0472">Membrane</keyword>
<keyword evidence="2" id="KW-0238">DNA-binding</keyword>
<reference evidence="6 7" key="1">
    <citation type="submission" date="2023-08" db="EMBL/GenBank/DDBJ databases">
        <title>genomic of G39.</title>
        <authorList>
            <person name="Wang Y."/>
        </authorList>
    </citation>
    <scope>NUCLEOTIDE SEQUENCE [LARGE SCALE GENOMIC DNA]</scope>
    <source>
        <strain evidence="6 7">G39</strain>
    </source>
</reference>
<dbReference type="CDD" id="cd06170">
    <property type="entry name" value="LuxR_C_like"/>
    <property type="match status" value="1"/>
</dbReference>
<dbReference type="Pfam" id="PF00196">
    <property type="entry name" value="GerE"/>
    <property type="match status" value="1"/>
</dbReference>
<protein>
    <submittedName>
        <fullName evidence="6">Helix-turn-helix transcriptional regulator</fullName>
    </submittedName>
</protein>
<evidence type="ECO:0000256" key="1">
    <source>
        <dbReference type="ARBA" id="ARBA00023015"/>
    </source>
</evidence>
<dbReference type="EMBL" id="JAVAIM010000001">
    <property type="protein sequence ID" value="MDP4576124.1"/>
    <property type="molecule type" value="Genomic_DNA"/>
</dbReference>
<dbReference type="RefSeq" id="WP_305933340.1">
    <property type="nucleotide sequence ID" value="NZ_JAVAIM010000001.1"/>
</dbReference>
<evidence type="ECO:0000256" key="3">
    <source>
        <dbReference type="ARBA" id="ARBA00023163"/>
    </source>
</evidence>
<name>A0ABT9HSJ0_9SPHN</name>
<dbReference type="InterPro" id="IPR036388">
    <property type="entry name" value="WH-like_DNA-bd_sf"/>
</dbReference>
<dbReference type="PANTHER" id="PTHR44688">
    <property type="entry name" value="DNA-BINDING TRANSCRIPTIONAL ACTIVATOR DEVR_DOSR"/>
    <property type="match status" value="1"/>
</dbReference>
<evidence type="ECO:0000256" key="4">
    <source>
        <dbReference type="SAM" id="Phobius"/>
    </source>
</evidence>
<keyword evidence="4" id="KW-0812">Transmembrane</keyword>
<dbReference type="InterPro" id="IPR016032">
    <property type="entry name" value="Sig_transdc_resp-reg_C-effctor"/>
</dbReference>
<dbReference type="SUPFAM" id="SSF46894">
    <property type="entry name" value="C-terminal effector domain of the bipartite response regulators"/>
    <property type="match status" value="1"/>
</dbReference>
<keyword evidence="1" id="KW-0805">Transcription regulation</keyword>